<dbReference type="SMART" id="SM00564">
    <property type="entry name" value="PQQ"/>
    <property type="match status" value="7"/>
</dbReference>
<dbReference type="InterPro" id="IPR018391">
    <property type="entry name" value="PQQ_b-propeller_rpt"/>
</dbReference>
<evidence type="ECO:0000256" key="2">
    <source>
        <dbReference type="ARBA" id="ARBA00022737"/>
    </source>
</evidence>
<dbReference type="InterPro" id="IPR050349">
    <property type="entry name" value="WD_LIS1/nudF_dynein_reg"/>
</dbReference>
<dbReference type="PRINTS" id="PR00320">
    <property type="entry name" value="GPROTEINBRPT"/>
</dbReference>
<dbReference type="SUPFAM" id="SSF50993">
    <property type="entry name" value="Peptidase/esterase 'gauge' domain"/>
    <property type="match status" value="1"/>
</dbReference>
<feature type="repeat" description="WD" evidence="3">
    <location>
        <begin position="1127"/>
        <end position="1168"/>
    </location>
</feature>
<dbReference type="Gene3D" id="1.10.10.10">
    <property type="entry name" value="Winged helix-like DNA-binding domain superfamily/Winged helix DNA-binding domain"/>
    <property type="match status" value="1"/>
</dbReference>
<dbReference type="InterPro" id="IPR020472">
    <property type="entry name" value="WD40_PAC1"/>
</dbReference>
<evidence type="ECO:0000313" key="5">
    <source>
        <dbReference type="EMBL" id="PXF39808.1"/>
    </source>
</evidence>
<keyword evidence="2" id="KW-0677">Repeat</keyword>
<evidence type="ECO:0000313" key="6">
    <source>
        <dbReference type="Proteomes" id="UP000247409"/>
    </source>
</evidence>
<gene>
    <name evidence="5" type="ORF">BWQ96_10478</name>
</gene>
<dbReference type="InterPro" id="IPR027417">
    <property type="entry name" value="P-loop_NTPase"/>
</dbReference>
<feature type="repeat" description="WD" evidence="3">
    <location>
        <begin position="871"/>
        <end position="912"/>
    </location>
</feature>
<accession>A0A2V3ICP6</accession>
<dbReference type="InterPro" id="IPR019775">
    <property type="entry name" value="WD40_repeat_CS"/>
</dbReference>
<feature type="repeat" description="WD" evidence="3">
    <location>
        <begin position="828"/>
        <end position="869"/>
    </location>
</feature>
<dbReference type="Pfam" id="PF00931">
    <property type="entry name" value="NB-ARC"/>
    <property type="match status" value="1"/>
</dbReference>
<feature type="repeat" description="WD" evidence="3">
    <location>
        <begin position="1084"/>
        <end position="1125"/>
    </location>
</feature>
<feature type="repeat" description="WD" evidence="3">
    <location>
        <begin position="914"/>
        <end position="955"/>
    </location>
</feature>
<dbReference type="InterPro" id="IPR002182">
    <property type="entry name" value="NB-ARC"/>
</dbReference>
<dbReference type="PRINTS" id="PR00364">
    <property type="entry name" value="DISEASERSIST"/>
</dbReference>
<sequence length="1278" mass="140341">MDVATGIAAAASVVKVLSELDKLVGRLVVRSNVAQDNAETLHRLDQLYKDAANVLQAPEHIPSTNFIITDRLGHFETLLQQNAEKLEEWRTSVETGTFMNRVQRMKQILDKCEKDATEFYQFLMEHVSPAINEEDNAQPGIYARDNNVPRNPPRLTQDYDNPNTCEGRLRASILDPSSRQVIAVVASGKGGVGKTCAMRGLAWEPRIRERFSGGTLYIQLGNDSDISTVIKGIARVVDRTGNASLAKTIARIRLLQDAADKASNWFRPHTCLLLIDDIWWENGIDIEVLRVLCQMLNEESRIVFTSRDRRFLEGADSEIEFKETEARSVLARRMLMTHAGFEGGTELGEKNEAAVGAILDMCQGLPLALGIAGASVRSILGTKRADQGQDAWSDFHEDLLSKRKNLLNTSHEKNKLPNIVDISLEVLEKSSDGRSYQQLFKALCVIQKQQTVPIRMLQKLWDLNQIDEAKEVVQKFCTVSIVQKCTDGSTCIQLHDLILDIAVDRASEQFETQKYFRTLVCNYIPSEERMNAPSNDPETTEEQDTGVCVGKISKRMILQLFCCMPGPGSDTEPVDSTRVDTHPVSVFQKWWDTADDAYLHDNLCRVLREAGYANELIWLLSKPQWIVMRLLHGGIYAVEQDLEHGKAIARYKAPKEEKMLKFLEAVGKAARMSCTFVEDNPYEVWFQMYGRLVWYAKGCNRTQTFIDELEQCARKPWAKPSERFLQPAGGPGMGLVSCPGTVLCASEHDDRLVFLWYTDSENVCVTRYNPKTGVRSTHKLRSEEGTARFSGYTQSAAFSSDRKKVSTGHETGKTVIWDLQTGFMERVLDGHTGAVWCVAFSADSTRVVSGSQDRTVRLWDARSGEAVAQALVGHTGAVWCVAFSADGTRVVSGSDDRTVRLWDARSGEAVAQALVGHTGAVWCVAFSADGTRVVSGSYDGTVRLWDVRSGEAVAQALVGHTDAVMCVAFSADGTRVVSGSYDRTVRLWDARSGEAVAQALVGHTGAVWCVAFSADGTRVVSGSYDGTVRLWDARSGEAVAQALVGHTSAVWCVAFSADGTRMVSGSQDRTVRLWDVRSGEAQALVGHTGAVWCVAFSADGTRVVSGSLDCTVRLWDARSGEAVTQALVGHTGVVVCVAFSADGTRAVSGSLDGTVRLWDARSGEAVSAALPHGQRVTRVAVDAHGLCVVSFAFGGVGKLWDVPRGACVMTSRDAAWESTLDALVLKWSTRDGATTRIAERDAEGCEIVLATPEGEVTHFGDRWCSLQSGFSEFCEVKH</sequence>
<dbReference type="SUPFAM" id="SSF52540">
    <property type="entry name" value="P-loop containing nucleoside triphosphate hydrolases"/>
    <property type="match status" value="1"/>
</dbReference>
<protein>
    <submittedName>
        <fullName evidence="5">Vegetative incompatibility protein HET-E-1</fullName>
    </submittedName>
</protein>
<dbReference type="PROSITE" id="PS50082">
    <property type="entry name" value="WD_REPEATS_2"/>
    <property type="match status" value="8"/>
</dbReference>
<feature type="repeat" description="WD" evidence="3">
    <location>
        <begin position="1000"/>
        <end position="1041"/>
    </location>
</feature>
<dbReference type="CDD" id="cd00200">
    <property type="entry name" value="WD40"/>
    <property type="match status" value="1"/>
</dbReference>
<dbReference type="PANTHER" id="PTHR44129">
    <property type="entry name" value="WD REPEAT-CONTAINING PROTEIN POP1"/>
    <property type="match status" value="1"/>
</dbReference>
<dbReference type="Gene3D" id="3.40.50.300">
    <property type="entry name" value="P-loop containing nucleotide triphosphate hydrolases"/>
    <property type="match status" value="1"/>
</dbReference>
<keyword evidence="6" id="KW-1185">Reference proteome</keyword>
<comment type="caution">
    <text evidence="5">The sequence shown here is derived from an EMBL/GenBank/DDBJ whole genome shotgun (WGS) entry which is preliminary data.</text>
</comment>
<dbReference type="InterPro" id="IPR001680">
    <property type="entry name" value="WD40_rpt"/>
</dbReference>
<dbReference type="AlphaFoldDB" id="A0A2V3ICP6"/>
<dbReference type="SMART" id="SM00320">
    <property type="entry name" value="WD40"/>
    <property type="match status" value="10"/>
</dbReference>
<dbReference type="Pfam" id="PF00400">
    <property type="entry name" value="WD40"/>
    <property type="match status" value="8"/>
</dbReference>
<feature type="repeat" description="WD" evidence="3">
    <location>
        <begin position="957"/>
        <end position="998"/>
    </location>
</feature>
<feature type="repeat" description="WD" evidence="3">
    <location>
        <begin position="1043"/>
        <end position="1084"/>
    </location>
</feature>
<evidence type="ECO:0000256" key="3">
    <source>
        <dbReference type="PROSITE-ProRule" id="PRU00221"/>
    </source>
</evidence>
<dbReference type="GO" id="GO:0005829">
    <property type="term" value="C:cytosol"/>
    <property type="evidence" value="ECO:0007669"/>
    <property type="project" value="UniProtKB-ARBA"/>
</dbReference>
<feature type="domain" description="NB-ARC" evidence="4">
    <location>
        <begin position="177"/>
        <end position="312"/>
    </location>
</feature>
<dbReference type="InterPro" id="IPR036388">
    <property type="entry name" value="WH-like_DNA-bd_sf"/>
</dbReference>
<dbReference type="GO" id="GO:0043531">
    <property type="term" value="F:ADP binding"/>
    <property type="evidence" value="ECO:0007669"/>
    <property type="project" value="InterPro"/>
</dbReference>
<evidence type="ECO:0000259" key="4">
    <source>
        <dbReference type="Pfam" id="PF00931"/>
    </source>
</evidence>
<dbReference type="SUPFAM" id="SSF50978">
    <property type="entry name" value="WD40 repeat-like"/>
    <property type="match status" value="1"/>
</dbReference>
<dbReference type="STRING" id="448386.A0A2V3ICP6"/>
<dbReference type="Gene3D" id="2.130.10.10">
    <property type="entry name" value="YVTN repeat-like/Quinoprotein amine dehydrogenase"/>
    <property type="match status" value="5"/>
</dbReference>
<dbReference type="Proteomes" id="UP000247409">
    <property type="component" value="Unassembled WGS sequence"/>
</dbReference>
<dbReference type="OrthoDB" id="538223at2759"/>
<dbReference type="InterPro" id="IPR036322">
    <property type="entry name" value="WD40_repeat_dom_sf"/>
</dbReference>
<dbReference type="SUPFAM" id="SSF50974">
    <property type="entry name" value="Nitrous oxide reductase, N-terminal domain"/>
    <property type="match status" value="1"/>
</dbReference>
<keyword evidence="1 3" id="KW-0853">WD repeat</keyword>
<evidence type="ECO:0000256" key="1">
    <source>
        <dbReference type="ARBA" id="ARBA00022574"/>
    </source>
</evidence>
<dbReference type="InterPro" id="IPR015943">
    <property type="entry name" value="WD40/YVTN_repeat-like_dom_sf"/>
</dbReference>
<dbReference type="EMBL" id="NBIV01000430">
    <property type="protein sequence ID" value="PXF39808.1"/>
    <property type="molecule type" value="Genomic_DNA"/>
</dbReference>
<name>A0A2V3ICP6_9FLOR</name>
<reference evidence="5 6" key="1">
    <citation type="journal article" date="2018" name="Mol. Biol. Evol.">
        <title>Analysis of the draft genome of the red seaweed Gracilariopsis chorda provides insights into genome size evolution in Rhodophyta.</title>
        <authorList>
            <person name="Lee J."/>
            <person name="Yang E.C."/>
            <person name="Graf L."/>
            <person name="Yang J.H."/>
            <person name="Qiu H."/>
            <person name="Zel Zion U."/>
            <person name="Chan C.X."/>
            <person name="Stephens T.G."/>
            <person name="Weber A.P.M."/>
            <person name="Boo G.H."/>
            <person name="Boo S.M."/>
            <person name="Kim K.M."/>
            <person name="Shin Y."/>
            <person name="Jung M."/>
            <person name="Lee S.J."/>
            <person name="Yim H.S."/>
            <person name="Lee J.H."/>
            <person name="Bhattacharya D."/>
            <person name="Yoon H.S."/>
        </authorList>
    </citation>
    <scope>NUCLEOTIDE SEQUENCE [LARGE SCALE GENOMIC DNA]</scope>
    <source>
        <strain evidence="5 6">SKKU-2015</strain>
        <tissue evidence="5">Whole body</tissue>
    </source>
</reference>
<proteinExistence type="predicted"/>
<dbReference type="InterPro" id="IPR011045">
    <property type="entry name" value="N2O_reductase_N"/>
</dbReference>
<organism evidence="5 6">
    <name type="scientific">Gracilariopsis chorda</name>
    <dbReference type="NCBI Taxonomy" id="448386"/>
    <lineage>
        <taxon>Eukaryota</taxon>
        <taxon>Rhodophyta</taxon>
        <taxon>Florideophyceae</taxon>
        <taxon>Rhodymeniophycidae</taxon>
        <taxon>Gracilariales</taxon>
        <taxon>Gracilariaceae</taxon>
        <taxon>Gracilariopsis</taxon>
    </lineage>
</organism>
<dbReference type="PROSITE" id="PS00678">
    <property type="entry name" value="WD_REPEATS_1"/>
    <property type="match status" value="8"/>
</dbReference>
<dbReference type="PROSITE" id="PS50294">
    <property type="entry name" value="WD_REPEATS_REGION"/>
    <property type="match status" value="8"/>
</dbReference>